<sequence length="176" mass="19807">MPKSVWGNCTALQMHRLNVYSPRHPDTGTFVMTLLTPWQRTLNSFPTFYAVFRGAKFIGFRFLSSLAFQESQAQVFDSPEVLVGTFTRKAVQHRVGNAVQAGQKKGEVVHIEYLASEATVILKQASNHNKNVVRPEADEEYDAGTKDQLLDLELFLLLSTMAFTDYFEDAAVGEQQ</sequence>
<protein>
    <submittedName>
        <fullName evidence="1">Uncharacterized protein</fullName>
    </submittedName>
</protein>
<keyword evidence="2" id="KW-1185">Reference proteome</keyword>
<proteinExistence type="predicted"/>
<evidence type="ECO:0000313" key="1">
    <source>
        <dbReference type="EMBL" id="KAJ1105375.1"/>
    </source>
</evidence>
<evidence type="ECO:0000313" key="2">
    <source>
        <dbReference type="Proteomes" id="UP001066276"/>
    </source>
</evidence>
<accession>A0AAV7MNQ9</accession>
<dbReference type="Proteomes" id="UP001066276">
    <property type="component" value="Chromosome 9"/>
</dbReference>
<reference evidence="1" key="1">
    <citation type="journal article" date="2022" name="bioRxiv">
        <title>Sequencing and chromosome-scale assembly of the giantPleurodeles waltlgenome.</title>
        <authorList>
            <person name="Brown T."/>
            <person name="Elewa A."/>
            <person name="Iarovenko S."/>
            <person name="Subramanian E."/>
            <person name="Araus A.J."/>
            <person name="Petzold A."/>
            <person name="Susuki M."/>
            <person name="Suzuki K.-i.T."/>
            <person name="Hayashi T."/>
            <person name="Toyoda A."/>
            <person name="Oliveira C."/>
            <person name="Osipova E."/>
            <person name="Leigh N.D."/>
            <person name="Simon A."/>
            <person name="Yun M.H."/>
        </authorList>
    </citation>
    <scope>NUCLEOTIDE SEQUENCE</scope>
    <source>
        <strain evidence="1">20211129_DDA</strain>
        <tissue evidence="1">Liver</tissue>
    </source>
</reference>
<comment type="caution">
    <text evidence="1">The sequence shown here is derived from an EMBL/GenBank/DDBJ whole genome shotgun (WGS) entry which is preliminary data.</text>
</comment>
<dbReference type="EMBL" id="JANPWB010000013">
    <property type="protein sequence ID" value="KAJ1105375.1"/>
    <property type="molecule type" value="Genomic_DNA"/>
</dbReference>
<dbReference type="AlphaFoldDB" id="A0AAV7MNQ9"/>
<gene>
    <name evidence="1" type="ORF">NDU88_002782</name>
</gene>
<name>A0AAV7MNQ9_PLEWA</name>
<organism evidence="1 2">
    <name type="scientific">Pleurodeles waltl</name>
    <name type="common">Iberian ribbed newt</name>
    <dbReference type="NCBI Taxonomy" id="8319"/>
    <lineage>
        <taxon>Eukaryota</taxon>
        <taxon>Metazoa</taxon>
        <taxon>Chordata</taxon>
        <taxon>Craniata</taxon>
        <taxon>Vertebrata</taxon>
        <taxon>Euteleostomi</taxon>
        <taxon>Amphibia</taxon>
        <taxon>Batrachia</taxon>
        <taxon>Caudata</taxon>
        <taxon>Salamandroidea</taxon>
        <taxon>Salamandridae</taxon>
        <taxon>Pleurodelinae</taxon>
        <taxon>Pleurodeles</taxon>
    </lineage>
</organism>